<feature type="region of interest" description="Disordered" evidence="6">
    <location>
        <begin position="1"/>
        <end position="63"/>
    </location>
</feature>
<evidence type="ECO:0000256" key="1">
    <source>
        <dbReference type="ARBA" id="ARBA00022723"/>
    </source>
</evidence>
<evidence type="ECO:0000313" key="9">
    <source>
        <dbReference type="Proteomes" id="UP000192247"/>
    </source>
</evidence>
<dbReference type="PANTHER" id="PTHR24403">
    <property type="entry name" value="ZINC FINGER PROTEIN"/>
    <property type="match status" value="1"/>
</dbReference>
<dbReference type="PROSITE" id="PS50157">
    <property type="entry name" value="ZINC_FINGER_C2H2_2"/>
    <property type="match status" value="4"/>
</dbReference>
<keyword evidence="9" id="KW-1185">Reference proteome</keyword>
<dbReference type="STRING" id="418985.A0A1V9X8P6"/>
<name>A0A1V9X8P6_9ACAR</name>
<evidence type="ECO:0000256" key="2">
    <source>
        <dbReference type="ARBA" id="ARBA00022737"/>
    </source>
</evidence>
<keyword evidence="4" id="KW-0862">Zinc</keyword>
<dbReference type="GO" id="GO:0008270">
    <property type="term" value="F:zinc ion binding"/>
    <property type="evidence" value="ECO:0007669"/>
    <property type="project" value="UniProtKB-KW"/>
</dbReference>
<dbReference type="AlphaFoldDB" id="A0A1V9X8P6"/>
<organism evidence="8 9">
    <name type="scientific">Tropilaelaps mercedesae</name>
    <dbReference type="NCBI Taxonomy" id="418985"/>
    <lineage>
        <taxon>Eukaryota</taxon>
        <taxon>Metazoa</taxon>
        <taxon>Ecdysozoa</taxon>
        <taxon>Arthropoda</taxon>
        <taxon>Chelicerata</taxon>
        <taxon>Arachnida</taxon>
        <taxon>Acari</taxon>
        <taxon>Parasitiformes</taxon>
        <taxon>Mesostigmata</taxon>
        <taxon>Gamasina</taxon>
        <taxon>Dermanyssoidea</taxon>
        <taxon>Laelapidae</taxon>
        <taxon>Tropilaelaps</taxon>
    </lineage>
</organism>
<dbReference type="Proteomes" id="UP000192247">
    <property type="component" value="Unassembled WGS sequence"/>
</dbReference>
<evidence type="ECO:0000259" key="7">
    <source>
        <dbReference type="PROSITE" id="PS50157"/>
    </source>
</evidence>
<reference evidence="8 9" key="1">
    <citation type="journal article" date="2017" name="Gigascience">
        <title>Draft genome of the honey bee ectoparasitic mite, Tropilaelaps mercedesae, is shaped by the parasitic life history.</title>
        <authorList>
            <person name="Dong X."/>
            <person name="Armstrong S.D."/>
            <person name="Xia D."/>
            <person name="Makepeace B.L."/>
            <person name="Darby A.C."/>
            <person name="Kadowaki T."/>
        </authorList>
    </citation>
    <scope>NUCLEOTIDE SEQUENCE [LARGE SCALE GENOMIC DNA]</scope>
    <source>
        <strain evidence="8">Wuxi-XJTLU</strain>
    </source>
</reference>
<accession>A0A1V9X8P6</accession>
<keyword evidence="3 5" id="KW-0863">Zinc-finger</keyword>
<dbReference type="Gene3D" id="3.30.160.60">
    <property type="entry name" value="Classic Zinc Finger"/>
    <property type="match status" value="3"/>
</dbReference>
<sequence length="328" mass="37212">MQNSVGEYTRSNEDQGKQAEISQVQNARSQAQVEMSRHETDSSNVQQSNESMRKPDESVNFEEDCSLLQSGRCVVTAQSESGQQLMLLEQLHGTDGTPGVRQEYVLLFQEGAGAEPLEAYVVEGELDPGAFSDKMEVAESKTSAPCGETDDEPVEDTDSKPLAVRIDGRVHFRCDECDYVSRRRNYIKVHKQKVHVAPRALPCHVCQSTFLSTVALYAHMAEVHSAELPYSCDQCGYRARARHRIASHRLSHDKEPRYKCGKCGFATRHKYLYTQHEFTHQEPLPFSCSLCDYKAKWRSSVYMHIKKRHGQRLAGDEPWPEENHEEAS</sequence>
<dbReference type="GO" id="GO:0045944">
    <property type="term" value="P:positive regulation of transcription by RNA polymerase II"/>
    <property type="evidence" value="ECO:0007669"/>
    <property type="project" value="TreeGrafter"/>
</dbReference>
<feature type="domain" description="C2H2-type" evidence="7">
    <location>
        <begin position="258"/>
        <end position="285"/>
    </location>
</feature>
<evidence type="ECO:0000256" key="5">
    <source>
        <dbReference type="PROSITE-ProRule" id="PRU00042"/>
    </source>
</evidence>
<dbReference type="SMART" id="SM00355">
    <property type="entry name" value="ZnF_C2H2"/>
    <property type="match status" value="5"/>
</dbReference>
<dbReference type="InterPro" id="IPR050688">
    <property type="entry name" value="Zinc_finger/UBP_domain"/>
</dbReference>
<feature type="compositionally biased region" description="Polar residues" evidence="6">
    <location>
        <begin position="20"/>
        <end position="33"/>
    </location>
</feature>
<keyword evidence="1" id="KW-0479">Metal-binding</keyword>
<dbReference type="GO" id="GO:0005634">
    <property type="term" value="C:nucleus"/>
    <property type="evidence" value="ECO:0007669"/>
    <property type="project" value="TreeGrafter"/>
</dbReference>
<evidence type="ECO:0000256" key="6">
    <source>
        <dbReference type="SAM" id="MobiDB-lite"/>
    </source>
</evidence>
<protein>
    <submittedName>
        <fullName evidence="8">Zinc finger protein-like</fullName>
    </submittedName>
</protein>
<dbReference type="InParanoid" id="A0A1V9X8P6"/>
<feature type="domain" description="C2H2-type" evidence="7">
    <location>
        <begin position="230"/>
        <end position="257"/>
    </location>
</feature>
<evidence type="ECO:0000256" key="3">
    <source>
        <dbReference type="ARBA" id="ARBA00022771"/>
    </source>
</evidence>
<gene>
    <name evidence="8" type="ORF">BIW11_04318</name>
</gene>
<dbReference type="SUPFAM" id="SSF57667">
    <property type="entry name" value="beta-beta-alpha zinc fingers"/>
    <property type="match status" value="3"/>
</dbReference>
<dbReference type="OrthoDB" id="10004641at2759"/>
<evidence type="ECO:0000313" key="8">
    <source>
        <dbReference type="EMBL" id="OQR69682.1"/>
    </source>
</evidence>
<dbReference type="InterPro" id="IPR036236">
    <property type="entry name" value="Znf_C2H2_sf"/>
</dbReference>
<evidence type="ECO:0000256" key="4">
    <source>
        <dbReference type="ARBA" id="ARBA00022833"/>
    </source>
</evidence>
<dbReference type="PROSITE" id="PS00028">
    <property type="entry name" value="ZINC_FINGER_C2H2_1"/>
    <property type="match status" value="1"/>
</dbReference>
<keyword evidence="2" id="KW-0677">Repeat</keyword>
<feature type="domain" description="C2H2-type" evidence="7">
    <location>
        <begin position="172"/>
        <end position="200"/>
    </location>
</feature>
<proteinExistence type="predicted"/>
<feature type="region of interest" description="Disordered" evidence="6">
    <location>
        <begin position="138"/>
        <end position="158"/>
    </location>
</feature>
<feature type="domain" description="C2H2-type" evidence="7">
    <location>
        <begin position="201"/>
        <end position="229"/>
    </location>
</feature>
<dbReference type="PANTHER" id="PTHR24403:SF67">
    <property type="entry name" value="FI01116P-RELATED"/>
    <property type="match status" value="1"/>
</dbReference>
<dbReference type="EMBL" id="MNPL01020150">
    <property type="protein sequence ID" value="OQR69682.1"/>
    <property type="molecule type" value="Genomic_DNA"/>
</dbReference>
<comment type="caution">
    <text evidence="8">The sequence shown here is derived from an EMBL/GenBank/DDBJ whole genome shotgun (WGS) entry which is preliminary data.</text>
</comment>
<dbReference type="InterPro" id="IPR013087">
    <property type="entry name" value="Znf_C2H2_type"/>
</dbReference>